<dbReference type="VEuPathDB" id="FungiDB:H310_11613"/>
<dbReference type="AlphaFoldDB" id="A0A024TNS1"/>
<proteinExistence type="predicted"/>
<reference evidence="2" key="1">
    <citation type="submission" date="2013-12" db="EMBL/GenBank/DDBJ databases">
        <title>The Genome Sequence of Aphanomyces invadans NJM9701.</title>
        <authorList>
            <consortium name="The Broad Institute Genomics Platform"/>
            <person name="Russ C."/>
            <person name="Tyler B."/>
            <person name="van West P."/>
            <person name="Dieguez-Uribeondo J."/>
            <person name="Young S.K."/>
            <person name="Zeng Q."/>
            <person name="Gargeya S."/>
            <person name="Fitzgerald M."/>
            <person name="Abouelleil A."/>
            <person name="Alvarado L."/>
            <person name="Chapman S.B."/>
            <person name="Gainer-Dewar J."/>
            <person name="Goldberg J."/>
            <person name="Griggs A."/>
            <person name="Gujja S."/>
            <person name="Hansen M."/>
            <person name="Howarth C."/>
            <person name="Imamovic A."/>
            <person name="Ireland A."/>
            <person name="Larimer J."/>
            <person name="McCowan C."/>
            <person name="Murphy C."/>
            <person name="Pearson M."/>
            <person name="Poon T.W."/>
            <person name="Priest M."/>
            <person name="Roberts A."/>
            <person name="Saif S."/>
            <person name="Shea T."/>
            <person name="Sykes S."/>
            <person name="Wortman J."/>
            <person name="Nusbaum C."/>
            <person name="Birren B."/>
        </authorList>
    </citation>
    <scope>NUCLEOTIDE SEQUENCE [LARGE SCALE GENOMIC DNA]</scope>
    <source>
        <strain evidence="2">NJM9701</strain>
    </source>
</reference>
<feature type="region of interest" description="Disordered" evidence="1">
    <location>
        <begin position="1"/>
        <end position="24"/>
    </location>
</feature>
<dbReference type="PANTHER" id="PTHR34066">
    <property type="entry name" value="GROWTH FACTOR 2"/>
    <property type="match status" value="1"/>
</dbReference>
<feature type="region of interest" description="Disordered" evidence="1">
    <location>
        <begin position="36"/>
        <end position="65"/>
    </location>
</feature>
<dbReference type="RefSeq" id="XP_008876563.1">
    <property type="nucleotide sequence ID" value="XM_008878341.1"/>
</dbReference>
<dbReference type="Pfam" id="PF08576">
    <property type="entry name" value="DUF1764"/>
    <property type="match status" value="1"/>
</dbReference>
<protein>
    <recommendedName>
        <fullName evidence="3">DUF1764 domain-containing protein</fullName>
    </recommendedName>
</protein>
<dbReference type="GeneID" id="20088663"/>
<evidence type="ECO:0000313" key="2">
    <source>
        <dbReference type="EMBL" id="ETV94972.1"/>
    </source>
</evidence>
<evidence type="ECO:0008006" key="3">
    <source>
        <dbReference type="Google" id="ProtNLM"/>
    </source>
</evidence>
<sequence>MGKSKGTTAATGKASSNASKSTAKASLDTLFSAKKAAGKVPKDAPKQIAVSVPAAGKQTDKQSAKNDLDALFSSIKAKKQQKVDKDKAVQRQEAKERAEKLAYRKHLEALEAEHKQKNNDTFDPRPVRYDADGLPIYTEESLRLNQGGDTADCPFDCWCCF</sequence>
<gene>
    <name evidence="2" type="ORF">H310_11613</name>
</gene>
<dbReference type="OrthoDB" id="20835at2759"/>
<evidence type="ECO:0000256" key="1">
    <source>
        <dbReference type="SAM" id="MobiDB-lite"/>
    </source>
</evidence>
<dbReference type="EMBL" id="KI913983">
    <property type="protein sequence ID" value="ETV94972.1"/>
    <property type="molecule type" value="Genomic_DNA"/>
</dbReference>
<dbReference type="PANTHER" id="PTHR34066:SF1">
    <property type="entry name" value="DUF1764 FAMILY PROTEIN"/>
    <property type="match status" value="1"/>
</dbReference>
<accession>A0A024TNS1</accession>
<organism evidence="2">
    <name type="scientific">Aphanomyces invadans</name>
    <dbReference type="NCBI Taxonomy" id="157072"/>
    <lineage>
        <taxon>Eukaryota</taxon>
        <taxon>Sar</taxon>
        <taxon>Stramenopiles</taxon>
        <taxon>Oomycota</taxon>
        <taxon>Saprolegniomycetes</taxon>
        <taxon>Saprolegniales</taxon>
        <taxon>Verrucalvaceae</taxon>
        <taxon>Aphanomyces</taxon>
    </lineage>
</organism>
<name>A0A024TNS1_9STRA</name>
<dbReference type="InterPro" id="IPR013885">
    <property type="entry name" value="DUF1764_euk"/>
</dbReference>